<sequence>MIMKMSRPFLSVLALAFSAGTALAAPLLRADITVSAAVVTMGDMFEDAGALAEKPLFRSPLPGTTGNVELSAIRAAAARIGLDAFETNGLSQVRVSRAAILVDQALLSGLIADNLRSRGILTGDLRANVHLSYALEPVRAAAGDQPARLDSLRYLPGNGSFSARFLIEGVERPLEIAGTIELVVDAPHLSANLPAGTVLRPDHFVMRPVPVQQADAQGVAPQGQLVGMALNRQSREGMLVRASDVSEPLAVAKNDLVTIYYRQGPMTLTVRGQAVTGAAEGAPLQVLNLSSRRVITAKAIAPGAVEVSSGPIALAGL</sequence>
<dbReference type="EMBL" id="LVVY01000067">
    <property type="protein sequence ID" value="OAM78742.1"/>
    <property type="molecule type" value="Genomic_DNA"/>
</dbReference>
<evidence type="ECO:0000256" key="4">
    <source>
        <dbReference type="SAM" id="SignalP"/>
    </source>
</evidence>
<dbReference type="STRING" id="1770058.A3840_05285"/>
<comment type="subcellular location">
    <subcellularLocation>
        <location evidence="1">Periplasm</location>
    </subcellularLocation>
</comment>
<accession>A0A178I0W7</accession>
<protein>
    <recommendedName>
        <fullName evidence="5">SAF domain-containing protein</fullName>
    </recommendedName>
</protein>
<evidence type="ECO:0000313" key="7">
    <source>
        <dbReference type="Proteomes" id="UP000078389"/>
    </source>
</evidence>
<feature type="chain" id="PRO_5008088341" description="SAF domain-containing protein" evidence="4">
    <location>
        <begin position="25"/>
        <end position="317"/>
    </location>
</feature>
<organism evidence="6 7">
    <name type="scientific">Devosia elaeis</name>
    <dbReference type="NCBI Taxonomy" id="1770058"/>
    <lineage>
        <taxon>Bacteria</taxon>
        <taxon>Pseudomonadati</taxon>
        <taxon>Pseudomonadota</taxon>
        <taxon>Alphaproteobacteria</taxon>
        <taxon>Hyphomicrobiales</taxon>
        <taxon>Devosiaceae</taxon>
        <taxon>Devosia</taxon>
    </lineage>
</organism>
<feature type="domain" description="SAF" evidence="5">
    <location>
        <begin position="184"/>
        <end position="246"/>
    </location>
</feature>
<evidence type="ECO:0000313" key="6">
    <source>
        <dbReference type="EMBL" id="OAM78742.1"/>
    </source>
</evidence>
<dbReference type="AlphaFoldDB" id="A0A178I0W7"/>
<dbReference type="GO" id="GO:0042597">
    <property type="term" value="C:periplasmic space"/>
    <property type="evidence" value="ECO:0007669"/>
    <property type="project" value="UniProtKB-SubCell"/>
</dbReference>
<dbReference type="Gene3D" id="2.30.30.760">
    <property type="match status" value="1"/>
</dbReference>
<evidence type="ECO:0000256" key="3">
    <source>
        <dbReference type="ARBA" id="ARBA00022764"/>
    </source>
</evidence>
<dbReference type="OrthoDB" id="5323072at2"/>
<dbReference type="InterPro" id="IPR039246">
    <property type="entry name" value="Flagellar_FlgA"/>
</dbReference>
<dbReference type="Proteomes" id="UP000078389">
    <property type="component" value="Unassembled WGS sequence"/>
</dbReference>
<dbReference type="PANTHER" id="PTHR36307:SF1">
    <property type="entry name" value="FLAGELLA BASAL BODY P-RING FORMATION PROTEIN FLGA"/>
    <property type="match status" value="1"/>
</dbReference>
<dbReference type="Pfam" id="PF13144">
    <property type="entry name" value="ChapFlgA"/>
    <property type="match status" value="1"/>
</dbReference>
<keyword evidence="2 4" id="KW-0732">Signal</keyword>
<dbReference type="PANTHER" id="PTHR36307">
    <property type="entry name" value="FLAGELLA BASAL BODY P-RING FORMATION PROTEIN FLGA"/>
    <property type="match status" value="1"/>
</dbReference>
<keyword evidence="7" id="KW-1185">Reference proteome</keyword>
<name>A0A178I0W7_9HYPH</name>
<dbReference type="InterPro" id="IPR017585">
    <property type="entry name" value="SAF_FlgA"/>
</dbReference>
<comment type="caution">
    <text evidence="6">The sequence shown here is derived from an EMBL/GenBank/DDBJ whole genome shotgun (WGS) entry which is preliminary data.</text>
</comment>
<keyword evidence="3" id="KW-0574">Periplasm</keyword>
<evidence type="ECO:0000256" key="2">
    <source>
        <dbReference type="ARBA" id="ARBA00022729"/>
    </source>
</evidence>
<evidence type="ECO:0000256" key="1">
    <source>
        <dbReference type="ARBA" id="ARBA00004418"/>
    </source>
</evidence>
<reference evidence="6 7" key="1">
    <citation type="submission" date="2016-03" db="EMBL/GenBank/DDBJ databases">
        <title>Genome sequencing of Devosia sp. S37.</title>
        <authorList>
            <person name="Mohd Nor M."/>
        </authorList>
    </citation>
    <scope>NUCLEOTIDE SEQUENCE [LARGE SCALE GENOMIC DNA]</scope>
    <source>
        <strain evidence="6 7">S37</strain>
    </source>
</reference>
<dbReference type="GO" id="GO:0044780">
    <property type="term" value="P:bacterial-type flagellum assembly"/>
    <property type="evidence" value="ECO:0007669"/>
    <property type="project" value="InterPro"/>
</dbReference>
<dbReference type="NCBIfam" id="TIGR03170">
    <property type="entry name" value="flgA_cterm"/>
    <property type="match status" value="1"/>
</dbReference>
<dbReference type="InterPro" id="IPR013974">
    <property type="entry name" value="SAF"/>
</dbReference>
<dbReference type="CDD" id="cd11614">
    <property type="entry name" value="SAF_CpaB_FlgA_like"/>
    <property type="match status" value="1"/>
</dbReference>
<gene>
    <name evidence="6" type="ORF">A3840_05285</name>
</gene>
<feature type="signal peptide" evidence="4">
    <location>
        <begin position="1"/>
        <end position="24"/>
    </location>
</feature>
<evidence type="ECO:0000259" key="5">
    <source>
        <dbReference type="SMART" id="SM00858"/>
    </source>
</evidence>
<dbReference type="SMART" id="SM00858">
    <property type="entry name" value="SAF"/>
    <property type="match status" value="1"/>
</dbReference>
<proteinExistence type="predicted"/>